<dbReference type="GeneID" id="54586275"/>
<organism evidence="1 2">
    <name type="scientific">Trematosphaeria pertusa</name>
    <dbReference type="NCBI Taxonomy" id="390896"/>
    <lineage>
        <taxon>Eukaryota</taxon>
        <taxon>Fungi</taxon>
        <taxon>Dikarya</taxon>
        <taxon>Ascomycota</taxon>
        <taxon>Pezizomycotina</taxon>
        <taxon>Dothideomycetes</taxon>
        <taxon>Pleosporomycetidae</taxon>
        <taxon>Pleosporales</taxon>
        <taxon>Massarineae</taxon>
        <taxon>Trematosphaeriaceae</taxon>
        <taxon>Trematosphaeria</taxon>
    </lineage>
</organism>
<reference evidence="1" key="1">
    <citation type="journal article" date="2020" name="Stud. Mycol.">
        <title>101 Dothideomycetes genomes: a test case for predicting lifestyles and emergence of pathogens.</title>
        <authorList>
            <person name="Haridas S."/>
            <person name="Albert R."/>
            <person name="Binder M."/>
            <person name="Bloem J."/>
            <person name="Labutti K."/>
            <person name="Salamov A."/>
            <person name="Andreopoulos B."/>
            <person name="Baker S."/>
            <person name="Barry K."/>
            <person name="Bills G."/>
            <person name="Bluhm B."/>
            <person name="Cannon C."/>
            <person name="Castanera R."/>
            <person name="Culley D."/>
            <person name="Daum C."/>
            <person name="Ezra D."/>
            <person name="Gonzalez J."/>
            <person name="Henrissat B."/>
            <person name="Kuo A."/>
            <person name="Liang C."/>
            <person name="Lipzen A."/>
            <person name="Lutzoni F."/>
            <person name="Magnuson J."/>
            <person name="Mondo S."/>
            <person name="Nolan M."/>
            <person name="Ohm R."/>
            <person name="Pangilinan J."/>
            <person name="Park H.-J."/>
            <person name="Ramirez L."/>
            <person name="Alfaro M."/>
            <person name="Sun H."/>
            <person name="Tritt A."/>
            <person name="Yoshinaga Y."/>
            <person name="Zwiers L.-H."/>
            <person name="Turgeon B."/>
            <person name="Goodwin S."/>
            <person name="Spatafora J."/>
            <person name="Crous P."/>
            <person name="Grigoriev I."/>
        </authorList>
    </citation>
    <scope>NUCLEOTIDE SEQUENCE</scope>
    <source>
        <strain evidence="1">CBS 122368</strain>
    </source>
</reference>
<evidence type="ECO:0000313" key="1">
    <source>
        <dbReference type="EMBL" id="KAF2251902.1"/>
    </source>
</evidence>
<dbReference type="EMBL" id="ML987192">
    <property type="protein sequence ID" value="KAF2251902.1"/>
    <property type="molecule type" value="Genomic_DNA"/>
</dbReference>
<dbReference type="AlphaFoldDB" id="A0A6A6IQ65"/>
<dbReference type="Proteomes" id="UP000800094">
    <property type="component" value="Unassembled WGS sequence"/>
</dbReference>
<name>A0A6A6IQ65_9PLEO</name>
<dbReference type="RefSeq" id="XP_033686906.1">
    <property type="nucleotide sequence ID" value="XM_033832945.1"/>
</dbReference>
<protein>
    <submittedName>
        <fullName evidence="1">Uncharacterized protein</fullName>
    </submittedName>
</protein>
<dbReference type="OrthoDB" id="3799366at2759"/>
<gene>
    <name evidence="1" type="ORF">BU26DRAFT_561693</name>
</gene>
<keyword evidence="2" id="KW-1185">Reference proteome</keyword>
<sequence>MSSGGIQLSPAETNGTGALLSADKSSKIEKWLDAFPPSPLDFEEAYTEREATLAHYHDWHDMHQHDALHILHKLDAYERRYRALGFTYHTVPHALRHSPTLQGCRAIGPGVLHRLGGVFEPATPQSEQPFFLAWRTCASLAAKVIAEAREFLDAADIPALEAVHRRCGYLLRVAERELKAIRGAMRAVRDMVEEVAGRIDPAAHPAADLSQAFGVEGGLFRRWIWTFPEVQGKAPLASRVEFEAIAQDMITKGVMEGRWWSGKYGTSGE</sequence>
<evidence type="ECO:0000313" key="2">
    <source>
        <dbReference type="Proteomes" id="UP000800094"/>
    </source>
</evidence>
<proteinExistence type="predicted"/>
<accession>A0A6A6IQ65</accession>